<evidence type="ECO:0000313" key="2">
    <source>
        <dbReference type="EMBL" id="CDM07760.1"/>
    </source>
</evidence>
<evidence type="ECO:0000256" key="1">
    <source>
        <dbReference type="SAM" id="Phobius"/>
    </source>
</evidence>
<keyword evidence="1" id="KW-1133">Transmembrane helix</keyword>
<feature type="transmembrane region" description="Helical" evidence="1">
    <location>
        <begin position="12"/>
        <end position="35"/>
    </location>
</feature>
<organism evidence="2 3">
    <name type="scientific">Bacteroides xylanisolvens SD CC 1b</name>
    <dbReference type="NCBI Taxonomy" id="702447"/>
    <lineage>
        <taxon>Bacteria</taxon>
        <taxon>Pseudomonadati</taxon>
        <taxon>Bacteroidota</taxon>
        <taxon>Bacteroidia</taxon>
        <taxon>Bacteroidales</taxon>
        <taxon>Bacteroidaceae</taxon>
        <taxon>Bacteroides</taxon>
    </lineage>
</organism>
<name>D4VPD9_9BACE</name>
<gene>
    <name evidence="2" type="ORF">BN890_53880</name>
</gene>
<dbReference type="AlphaFoldDB" id="D4VPD9"/>
<reference evidence="2 3" key="1">
    <citation type="submission" date="2013-12" db="EMBL/GenBank/DDBJ databases">
        <title>Improved hybrid genome assemblies of Bacteroides xylanisolvens SD CC 1b and Bacteroides xylanisolvens SD CC 2a using Illumina and 454 Sequencing.</title>
        <authorList>
            <person name="Ramaraj T."/>
            <person name="Sundararajan A."/>
            <person name="Mudge J."/>
            <person name="Schilkey F.D."/>
            <person name="Delvecchio V."/>
            <person name="Donlon M."/>
            <person name="Ziemer C."/>
        </authorList>
    </citation>
    <scope>NUCLEOTIDE SEQUENCE [LARGE SCALE GENOMIC DNA]</scope>
</reference>
<protein>
    <submittedName>
        <fullName evidence="2">Uncharacterized protein</fullName>
    </submittedName>
</protein>
<keyword evidence="1" id="KW-0472">Membrane</keyword>
<keyword evidence="1" id="KW-0812">Transmembrane</keyword>
<accession>D4VPD9</accession>
<dbReference type="Proteomes" id="UP000019380">
    <property type="component" value="Unassembled WGS sequence"/>
</dbReference>
<sequence length="44" mass="5005">MRMKLFLIRNPSSPLFIQFFIHSVLNGMTVISFSVPGKVLPRNA</sequence>
<proteinExistence type="predicted"/>
<evidence type="ECO:0000313" key="3">
    <source>
        <dbReference type="Proteomes" id="UP000019380"/>
    </source>
</evidence>
<dbReference type="EMBL" id="CBXG010000057">
    <property type="protein sequence ID" value="CDM07760.1"/>
    <property type="molecule type" value="Genomic_DNA"/>
</dbReference>
<comment type="caution">
    <text evidence="2">The sequence shown here is derived from an EMBL/GenBank/DDBJ whole genome shotgun (WGS) entry which is preliminary data.</text>
</comment>